<dbReference type="EMBL" id="JAIWYP010000007">
    <property type="protein sequence ID" value="KAH3797149.1"/>
    <property type="molecule type" value="Genomic_DNA"/>
</dbReference>
<dbReference type="AlphaFoldDB" id="A0A9D4J5V5"/>
<reference evidence="1" key="2">
    <citation type="submission" date="2020-11" db="EMBL/GenBank/DDBJ databases">
        <authorList>
            <person name="McCartney M.A."/>
            <person name="Auch B."/>
            <person name="Kono T."/>
            <person name="Mallez S."/>
            <person name="Becker A."/>
            <person name="Gohl D.M."/>
            <person name="Silverstein K.A.T."/>
            <person name="Koren S."/>
            <person name="Bechman K.B."/>
            <person name="Herman A."/>
            <person name="Abrahante J.E."/>
            <person name="Garbe J."/>
        </authorList>
    </citation>
    <scope>NUCLEOTIDE SEQUENCE</scope>
    <source>
        <strain evidence="1">Duluth1</strain>
        <tissue evidence="1">Whole animal</tissue>
    </source>
</reference>
<comment type="caution">
    <text evidence="1">The sequence shown here is derived from an EMBL/GenBank/DDBJ whole genome shotgun (WGS) entry which is preliminary data.</text>
</comment>
<reference evidence="1" key="1">
    <citation type="journal article" date="2019" name="bioRxiv">
        <title>The Genome of the Zebra Mussel, Dreissena polymorpha: A Resource for Invasive Species Research.</title>
        <authorList>
            <person name="McCartney M.A."/>
            <person name="Auch B."/>
            <person name="Kono T."/>
            <person name="Mallez S."/>
            <person name="Zhang Y."/>
            <person name="Obille A."/>
            <person name="Becker A."/>
            <person name="Abrahante J.E."/>
            <person name="Garbe J."/>
            <person name="Badalamenti J.P."/>
            <person name="Herman A."/>
            <person name="Mangelson H."/>
            <person name="Liachko I."/>
            <person name="Sullivan S."/>
            <person name="Sone E.D."/>
            <person name="Koren S."/>
            <person name="Silverstein K.A.T."/>
            <person name="Beckman K.B."/>
            <person name="Gohl D.M."/>
        </authorList>
    </citation>
    <scope>NUCLEOTIDE SEQUENCE</scope>
    <source>
        <strain evidence="1">Duluth1</strain>
        <tissue evidence="1">Whole animal</tissue>
    </source>
</reference>
<gene>
    <name evidence="1" type="ORF">DPMN_150724</name>
</gene>
<accession>A0A9D4J5V5</accession>
<organism evidence="1 2">
    <name type="scientific">Dreissena polymorpha</name>
    <name type="common">Zebra mussel</name>
    <name type="synonym">Mytilus polymorpha</name>
    <dbReference type="NCBI Taxonomy" id="45954"/>
    <lineage>
        <taxon>Eukaryota</taxon>
        <taxon>Metazoa</taxon>
        <taxon>Spiralia</taxon>
        <taxon>Lophotrochozoa</taxon>
        <taxon>Mollusca</taxon>
        <taxon>Bivalvia</taxon>
        <taxon>Autobranchia</taxon>
        <taxon>Heteroconchia</taxon>
        <taxon>Euheterodonta</taxon>
        <taxon>Imparidentia</taxon>
        <taxon>Neoheterodontei</taxon>
        <taxon>Myida</taxon>
        <taxon>Dreissenoidea</taxon>
        <taxon>Dreissenidae</taxon>
        <taxon>Dreissena</taxon>
    </lineage>
</organism>
<sequence>MYTVFVPSDSSLDPQHLSRPELEYLNANLTKDAKMAAQPFVFLLYSVPVVGTFPIDDNLHKYQMPKRFLPQNK</sequence>
<dbReference type="Proteomes" id="UP000828390">
    <property type="component" value="Unassembled WGS sequence"/>
</dbReference>
<keyword evidence="2" id="KW-1185">Reference proteome</keyword>
<evidence type="ECO:0000313" key="1">
    <source>
        <dbReference type="EMBL" id="KAH3797149.1"/>
    </source>
</evidence>
<proteinExistence type="predicted"/>
<evidence type="ECO:0000313" key="2">
    <source>
        <dbReference type="Proteomes" id="UP000828390"/>
    </source>
</evidence>
<protein>
    <submittedName>
        <fullName evidence="1">Uncharacterized protein</fullName>
    </submittedName>
</protein>
<name>A0A9D4J5V5_DREPO</name>